<protein>
    <submittedName>
        <fullName evidence="6">Monosaccharide ABC transporter substrate-binding protein, CUT2 family</fullName>
    </submittedName>
</protein>
<evidence type="ECO:0000256" key="2">
    <source>
        <dbReference type="ARBA" id="ARBA00007639"/>
    </source>
</evidence>
<dbReference type="eggNOG" id="COG1879">
    <property type="taxonomic scope" value="Bacteria"/>
</dbReference>
<dbReference type="CDD" id="cd01536">
    <property type="entry name" value="PBP1_ABC_sugar_binding-like"/>
    <property type="match status" value="1"/>
</dbReference>
<dbReference type="PANTHER" id="PTHR46847">
    <property type="entry name" value="D-ALLOSE-BINDING PERIPLASMIC PROTEIN-RELATED"/>
    <property type="match status" value="1"/>
</dbReference>
<feature type="domain" description="Periplasmic binding protein" evidence="5">
    <location>
        <begin position="28"/>
        <end position="287"/>
    </location>
</feature>
<evidence type="ECO:0000313" key="6">
    <source>
        <dbReference type="EMBL" id="ABM04497.1"/>
    </source>
</evidence>
<comment type="subcellular location">
    <subcellularLocation>
        <location evidence="1">Cell envelope</location>
    </subcellularLocation>
</comment>
<dbReference type="RefSeq" id="WP_011771052.1">
    <property type="nucleotide sequence ID" value="NC_008709.1"/>
</dbReference>
<dbReference type="AlphaFoldDB" id="A1SYD2"/>
<gene>
    <name evidence="6" type="ordered locus">Ping_2790</name>
</gene>
<proteinExistence type="inferred from homology"/>
<dbReference type="PANTHER" id="PTHR46847:SF1">
    <property type="entry name" value="D-ALLOSE-BINDING PERIPLASMIC PROTEIN-RELATED"/>
    <property type="match status" value="1"/>
</dbReference>
<dbReference type="InterPro" id="IPR028082">
    <property type="entry name" value="Peripla_BP_I"/>
</dbReference>
<organism evidence="6 7">
    <name type="scientific">Psychromonas ingrahamii (strain DSM 17664 / CCUG 51855 / 37)</name>
    <dbReference type="NCBI Taxonomy" id="357804"/>
    <lineage>
        <taxon>Bacteria</taxon>
        <taxon>Pseudomonadati</taxon>
        <taxon>Pseudomonadota</taxon>
        <taxon>Gammaproteobacteria</taxon>
        <taxon>Alteromonadales</taxon>
        <taxon>Psychromonadaceae</taxon>
        <taxon>Psychromonas</taxon>
    </lineage>
</organism>
<sequence>MQKKLAITGLAFSICFSTFSFAKDYVIGVTQNNVGVDSYQTTYDIALKDTMTKYPNVEGIVLDAGGNVARQIAQVQDLIQQEVDAIILWPTNGQALTPIVRKAKQMGIPVIITNSNISEKGQEFITAFSGPNTITQGQYAAELMCEGLNGKGQVVQITGQPGYQTAINRQKGFEDSLAADCPGVSIIDSQPGDWNREKSQRVMENFITRFGTKIDGVYAADDNMGIGALNAIKEADLKNIKIVGATNFAVGYDAIKEGSYYGSVVQSPVSDAIAALAITMKILNGDKVEKDNYFDTPKVTLANIDEFERPVF</sequence>
<evidence type="ECO:0000256" key="3">
    <source>
        <dbReference type="ARBA" id="ARBA00022729"/>
    </source>
</evidence>
<dbReference type="GO" id="GO:0030313">
    <property type="term" value="C:cell envelope"/>
    <property type="evidence" value="ECO:0007669"/>
    <property type="project" value="UniProtKB-SubCell"/>
</dbReference>
<evidence type="ECO:0000259" key="5">
    <source>
        <dbReference type="Pfam" id="PF13407"/>
    </source>
</evidence>
<dbReference type="SUPFAM" id="SSF53822">
    <property type="entry name" value="Periplasmic binding protein-like I"/>
    <property type="match status" value="1"/>
</dbReference>
<evidence type="ECO:0000256" key="4">
    <source>
        <dbReference type="SAM" id="SignalP"/>
    </source>
</evidence>
<dbReference type="GO" id="GO:0055085">
    <property type="term" value="P:transmembrane transport"/>
    <property type="evidence" value="ECO:0007669"/>
    <property type="project" value="UniProtKB-ARBA"/>
</dbReference>
<dbReference type="KEGG" id="pin:Ping_2790"/>
<comment type="similarity">
    <text evidence="2">Belongs to the bacterial solute-binding protein 2 family.</text>
</comment>
<dbReference type="InterPro" id="IPR025997">
    <property type="entry name" value="SBP_2_dom"/>
</dbReference>
<keyword evidence="7" id="KW-1185">Reference proteome</keyword>
<feature type="signal peptide" evidence="4">
    <location>
        <begin position="1"/>
        <end position="22"/>
    </location>
</feature>
<evidence type="ECO:0000313" key="7">
    <source>
        <dbReference type="Proteomes" id="UP000000639"/>
    </source>
</evidence>
<reference evidence="6 7" key="1">
    <citation type="submission" date="2007-01" db="EMBL/GenBank/DDBJ databases">
        <title>Complete sequence of Psychromonas ingrahamii 37.</title>
        <authorList>
            <consortium name="US DOE Joint Genome Institute"/>
            <person name="Copeland A."/>
            <person name="Lucas S."/>
            <person name="Lapidus A."/>
            <person name="Barry K."/>
            <person name="Detter J.C."/>
            <person name="Glavina del Rio T."/>
            <person name="Hammon N."/>
            <person name="Israni S."/>
            <person name="Dalin E."/>
            <person name="Tice H."/>
            <person name="Pitluck S."/>
            <person name="Thompson L.S."/>
            <person name="Brettin T."/>
            <person name="Bruce D."/>
            <person name="Han C."/>
            <person name="Tapia R."/>
            <person name="Schmutz J."/>
            <person name="Larimer F."/>
            <person name="Land M."/>
            <person name="Hauser L."/>
            <person name="Kyrpides N."/>
            <person name="Ivanova N."/>
            <person name="Staley J."/>
            <person name="Richardson P."/>
        </authorList>
    </citation>
    <scope>NUCLEOTIDE SEQUENCE [LARGE SCALE GENOMIC DNA]</scope>
    <source>
        <strain evidence="6 7">37</strain>
    </source>
</reference>
<dbReference type="GO" id="GO:0030246">
    <property type="term" value="F:carbohydrate binding"/>
    <property type="evidence" value="ECO:0007669"/>
    <property type="project" value="UniProtKB-ARBA"/>
</dbReference>
<dbReference type="HOGENOM" id="CLU_037628_3_2_6"/>
<name>A1SYD2_PSYIN</name>
<dbReference type="EMBL" id="CP000510">
    <property type="protein sequence ID" value="ABM04497.1"/>
    <property type="molecule type" value="Genomic_DNA"/>
</dbReference>
<dbReference type="Pfam" id="PF13407">
    <property type="entry name" value="Peripla_BP_4"/>
    <property type="match status" value="1"/>
</dbReference>
<dbReference type="STRING" id="357804.Ping_2790"/>
<feature type="chain" id="PRO_5002637126" evidence="4">
    <location>
        <begin position="23"/>
        <end position="312"/>
    </location>
</feature>
<evidence type="ECO:0000256" key="1">
    <source>
        <dbReference type="ARBA" id="ARBA00004196"/>
    </source>
</evidence>
<dbReference type="Gene3D" id="3.40.50.2300">
    <property type="match status" value="2"/>
</dbReference>
<dbReference type="OrthoDB" id="3189720at2"/>
<accession>A1SYD2</accession>
<keyword evidence="3 4" id="KW-0732">Signal</keyword>
<dbReference type="Proteomes" id="UP000000639">
    <property type="component" value="Chromosome"/>
</dbReference>